<accession>A0A938Y0F5</accession>
<sequence>MKLLREVLLANLIKHGITEACGKPVEEASLDELQDEWHRFELQRNPKQTA</sequence>
<protein>
    <submittedName>
        <fullName evidence="1">Uncharacterized protein</fullName>
    </submittedName>
</protein>
<name>A0A938Y0F5_9BACL</name>
<dbReference type="Proteomes" id="UP000717624">
    <property type="component" value="Unassembled WGS sequence"/>
</dbReference>
<proteinExistence type="predicted"/>
<reference evidence="1" key="1">
    <citation type="submission" date="2021-01" db="EMBL/GenBank/DDBJ databases">
        <title>Genomic Encyclopedia of Type Strains, Phase IV (KMG-IV): sequencing the most valuable type-strain genomes for metagenomic binning, comparative biology and taxonomic classification.</title>
        <authorList>
            <person name="Goeker M."/>
        </authorList>
    </citation>
    <scope>NUCLEOTIDE SEQUENCE</scope>
    <source>
        <strain evidence="1">DSM 25523</strain>
    </source>
</reference>
<evidence type="ECO:0000313" key="1">
    <source>
        <dbReference type="EMBL" id="MBM7590908.1"/>
    </source>
</evidence>
<gene>
    <name evidence="1" type="ORF">JOD01_002520</name>
</gene>
<dbReference type="AlphaFoldDB" id="A0A938Y0F5"/>
<comment type="caution">
    <text evidence="1">The sequence shown here is derived from an EMBL/GenBank/DDBJ whole genome shotgun (WGS) entry which is preliminary data.</text>
</comment>
<dbReference type="EMBL" id="JAFBEB010000008">
    <property type="protein sequence ID" value="MBM7590908.1"/>
    <property type="molecule type" value="Genomic_DNA"/>
</dbReference>
<keyword evidence="2" id="KW-1185">Reference proteome</keyword>
<dbReference type="RefSeq" id="WP_204518652.1">
    <property type="nucleotide sequence ID" value="NZ_BAABIN010000005.1"/>
</dbReference>
<organism evidence="1 2">
    <name type="scientific">Brevibacillus fulvus</name>
    <dbReference type="NCBI Taxonomy" id="1125967"/>
    <lineage>
        <taxon>Bacteria</taxon>
        <taxon>Bacillati</taxon>
        <taxon>Bacillota</taxon>
        <taxon>Bacilli</taxon>
        <taxon>Bacillales</taxon>
        <taxon>Paenibacillaceae</taxon>
        <taxon>Brevibacillus</taxon>
    </lineage>
</organism>
<evidence type="ECO:0000313" key="2">
    <source>
        <dbReference type="Proteomes" id="UP000717624"/>
    </source>
</evidence>